<evidence type="ECO:0000313" key="2">
    <source>
        <dbReference type="Proteomes" id="UP001152795"/>
    </source>
</evidence>
<dbReference type="Proteomes" id="UP001152795">
    <property type="component" value="Unassembled WGS sequence"/>
</dbReference>
<organism evidence="1 2">
    <name type="scientific">Paramuricea clavata</name>
    <name type="common">Red gorgonian</name>
    <name type="synonym">Violescent sea-whip</name>
    <dbReference type="NCBI Taxonomy" id="317549"/>
    <lineage>
        <taxon>Eukaryota</taxon>
        <taxon>Metazoa</taxon>
        <taxon>Cnidaria</taxon>
        <taxon>Anthozoa</taxon>
        <taxon>Octocorallia</taxon>
        <taxon>Malacalcyonacea</taxon>
        <taxon>Plexauridae</taxon>
        <taxon>Paramuricea</taxon>
    </lineage>
</organism>
<proteinExistence type="predicted"/>
<reference evidence="1" key="1">
    <citation type="submission" date="2020-04" db="EMBL/GenBank/DDBJ databases">
        <authorList>
            <person name="Alioto T."/>
            <person name="Alioto T."/>
            <person name="Gomez Garrido J."/>
        </authorList>
    </citation>
    <scope>NUCLEOTIDE SEQUENCE</scope>
    <source>
        <strain evidence="1">A484AB</strain>
    </source>
</reference>
<evidence type="ECO:0000313" key="1">
    <source>
        <dbReference type="EMBL" id="CAB4019956.1"/>
    </source>
</evidence>
<keyword evidence="2" id="KW-1185">Reference proteome</keyword>
<dbReference type="EMBL" id="CACRXK020010709">
    <property type="protein sequence ID" value="CAB4019956.1"/>
    <property type="molecule type" value="Genomic_DNA"/>
</dbReference>
<dbReference type="OrthoDB" id="10538729at2759"/>
<sequence>MASQVCCDHGQLVFVIGKLQFITCVSNPINDICPVNHKVPDQILPNRTVISQLLNSTSVPLRSTNASESCIAANKMFLCSLSIYTCNDNERYFYRDTEIAYRLCMDARDICTGLEQLFNCSLYRNATMRHSKGVTCNEYQKLENDTCPMRNYKVPSYVDFQNVTTIRETAQSLLTQNNVETNCTNNVLNTICDIGYPACTTDEKYSVSLIGKKKCLEIMKCVESVNNTNLTNSAMQLCSNLPEEDMVKNLSIHTIENQMTTVTSTTTLNPNATSTTTLDISTTPMCCGASRLSAMSHILVVFIVWFFLGSFAK</sequence>
<name>A0A7D9IVV5_PARCT</name>
<accession>A0A7D9IVV5</accession>
<dbReference type="AlphaFoldDB" id="A0A7D9IVV5"/>
<gene>
    <name evidence="1" type="ORF">PACLA_8A066980</name>
</gene>
<protein>
    <submittedName>
        <fullName evidence="1">---NA</fullName>
    </submittedName>
</protein>
<dbReference type="SUPFAM" id="SSF63501">
    <property type="entry name" value="Frizzled cysteine-rich domain"/>
    <property type="match status" value="1"/>
</dbReference>
<comment type="caution">
    <text evidence="1">The sequence shown here is derived from an EMBL/GenBank/DDBJ whole genome shotgun (WGS) entry which is preliminary data.</text>
</comment>
<dbReference type="InterPro" id="IPR036790">
    <property type="entry name" value="Frizzled_dom_sf"/>
</dbReference>